<name>A0AAV3P070_LITER</name>
<dbReference type="Proteomes" id="UP001454036">
    <property type="component" value="Unassembled WGS sequence"/>
</dbReference>
<gene>
    <name evidence="1" type="ORF">LIER_05114</name>
</gene>
<dbReference type="EMBL" id="BAABME010000689">
    <property type="protein sequence ID" value="GAA0144751.1"/>
    <property type="molecule type" value="Genomic_DNA"/>
</dbReference>
<protein>
    <submittedName>
        <fullName evidence="1">Uncharacterized protein</fullName>
    </submittedName>
</protein>
<dbReference type="AlphaFoldDB" id="A0AAV3P070"/>
<evidence type="ECO:0000313" key="1">
    <source>
        <dbReference type="EMBL" id="GAA0144751.1"/>
    </source>
</evidence>
<comment type="caution">
    <text evidence="1">The sequence shown here is derived from an EMBL/GenBank/DDBJ whole genome shotgun (WGS) entry which is preliminary data.</text>
</comment>
<sequence length="319" mass="36349">MMNYSTKSTTSINGFYNFLTQGIDNLSLMFLSQKLMSIQFLQHVLSTLRSFHSQLTILVQTLHLPVGEKWLDEYMDESSKMWDACHALKSAVSNMENFYSAGLNLASSLDHHHILNPQLSYQIFRSINGCQRDIAAVEEENKGIIETRMHTLNLTFDENNAMRGSKFNGFREVLQAMRNMSSLFFVILLSGLVYCRPETCFNNQTSIFEGNMIPGSTIMVATARLQQIVADEINHIGGQPRILLYEFQMAKSVIEDIKGELERAMEYGTKVDVHEKSENLSNCFSMLRFGAEGIIGQLDDFFDEIVEGRKKLLDMCTLR</sequence>
<keyword evidence="2" id="KW-1185">Reference proteome</keyword>
<reference evidence="1 2" key="1">
    <citation type="submission" date="2024-01" db="EMBL/GenBank/DDBJ databases">
        <title>The complete chloroplast genome sequence of Lithospermum erythrorhizon: insights into the phylogenetic relationship among Boraginaceae species and the maternal lineages of purple gromwells.</title>
        <authorList>
            <person name="Okada T."/>
            <person name="Watanabe K."/>
        </authorList>
    </citation>
    <scope>NUCLEOTIDE SEQUENCE [LARGE SCALE GENOMIC DNA]</scope>
</reference>
<organism evidence="1 2">
    <name type="scientific">Lithospermum erythrorhizon</name>
    <name type="common">Purple gromwell</name>
    <name type="synonym">Lithospermum officinale var. erythrorhizon</name>
    <dbReference type="NCBI Taxonomy" id="34254"/>
    <lineage>
        <taxon>Eukaryota</taxon>
        <taxon>Viridiplantae</taxon>
        <taxon>Streptophyta</taxon>
        <taxon>Embryophyta</taxon>
        <taxon>Tracheophyta</taxon>
        <taxon>Spermatophyta</taxon>
        <taxon>Magnoliopsida</taxon>
        <taxon>eudicotyledons</taxon>
        <taxon>Gunneridae</taxon>
        <taxon>Pentapetalae</taxon>
        <taxon>asterids</taxon>
        <taxon>lamiids</taxon>
        <taxon>Boraginales</taxon>
        <taxon>Boraginaceae</taxon>
        <taxon>Boraginoideae</taxon>
        <taxon>Lithospermeae</taxon>
        <taxon>Lithospermum</taxon>
    </lineage>
</organism>
<accession>A0AAV3P070</accession>
<evidence type="ECO:0000313" key="2">
    <source>
        <dbReference type="Proteomes" id="UP001454036"/>
    </source>
</evidence>
<proteinExistence type="predicted"/>
<dbReference type="PANTHER" id="PTHR31509">
    <property type="entry name" value="BPS1-LIKE PROTEIN"/>
    <property type="match status" value="1"/>
</dbReference>